<sequence length="593" mass="66251">MNPRDYYLSIIKNSNNSIQHLRRLSMAVAMLRLLVFIATVAACFIPDSALLIAVIAVCGLVIFLWLAKTSSKIDNRKAIEEAKINSSRLNIDRLDLKFDNLPEGNEHIDPSHDFAFDIDLFGKKSIFSLLASTSTTTGSRKLAEWLMHPEKVYNSVETRQEAVKELASNHSFRLEMASIGKVTSEEVNDGKHLNQTNVPDFSVGILWKMAYHTVPVLYAVMFILMAFDILPGLFIFYFFLLMLAISGLQAKRIGKLHEWLAVNVKRIACCSNLFCTIETGQFSSPVLQDLQAKVKSDTTCASLQTYRLMRIINNLDQRYNVFGYAIMNGFLLWDIRQIDNARKWMADNVAKTDDWDECIAGFDAFCALATFRFNNPRYIFPVPDKSGETIIKAEEAGHPLIAADKCVCNDIQRLSLQSFFVVTGANMAGKSTYLRTVAVNYLLALIGAPVFAKQMTFSPASLFTGLRTSDSLTDGASYFFAELSRLQQIVRRAEKGERMLVILDEILRGTNSTDKQKGSLGLVSKLIGLPVAGIIATHDLALGTLAEAYPEKVNNFRFEAEINGDNLSFSYRIMPGIAQNTNASYLMRTMGII</sequence>
<keyword evidence="4" id="KW-1133">Transmembrane helix</keyword>
<keyword evidence="3" id="KW-0238">DNA-binding</keyword>
<dbReference type="InterPro" id="IPR045076">
    <property type="entry name" value="MutS"/>
</dbReference>
<evidence type="ECO:0000313" key="6">
    <source>
        <dbReference type="EMBL" id="MBO8477030.1"/>
    </source>
</evidence>
<keyword evidence="1" id="KW-0547">Nucleotide-binding</keyword>
<dbReference type="GO" id="GO:0005524">
    <property type="term" value="F:ATP binding"/>
    <property type="evidence" value="ECO:0007669"/>
    <property type="project" value="UniProtKB-KW"/>
</dbReference>
<dbReference type="InterPro" id="IPR036187">
    <property type="entry name" value="DNA_mismatch_repair_MutS_sf"/>
</dbReference>
<evidence type="ECO:0000259" key="5">
    <source>
        <dbReference type="SMART" id="SM00534"/>
    </source>
</evidence>
<dbReference type="SMART" id="SM00534">
    <property type="entry name" value="MUTSac"/>
    <property type="match status" value="1"/>
</dbReference>
<dbReference type="EMBL" id="JADIMC010000098">
    <property type="protein sequence ID" value="MBO8477030.1"/>
    <property type="molecule type" value="Genomic_DNA"/>
</dbReference>
<dbReference type="Gene3D" id="3.40.50.300">
    <property type="entry name" value="P-loop containing nucleotide triphosphate hydrolases"/>
    <property type="match status" value="1"/>
</dbReference>
<organism evidence="6 7">
    <name type="scientific">Candidatus Limisoma faecipullorum</name>
    <dbReference type="NCBI Taxonomy" id="2840854"/>
    <lineage>
        <taxon>Bacteria</taxon>
        <taxon>Pseudomonadati</taxon>
        <taxon>Bacteroidota</taxon>
        <taxon>Bacteroidia</taxon>
        <taxon>Bacteroidales</taxon>
        <taxon>Candidatus Limisoma</taxon>
    </lineage>
</organism>
<evidence type="ECO:0000313" key="7">
    <source>
        <dbReference type="Proteomes" id="UP000823598"/>
    </source>
</evidence>
<evidence type="ECO:0000256" key="4">
    <source>
        <dbReference type="SAM" id="Phobius"/>
    </source>
</evidence>
<feature type="transmembrane region" description="Helical" evidence="4">
    <location>
        <begin position="216"/>
        <end position="245"/>
    </location>
</feature>
<dbReference type="GO" id="GO:0005829">
    <property type="term" value="C:cytosol"/>
    <property type="evidence" value="ECO:0007669"/>
    <property type="project" value="TreeGrafter"/>
</dbReference>
<dbReference type="Pfam" id="PF00488">
    <property type="entry name" value="MutS_V"/>
    <property type="match status" value="1"/>
</dbReference>
<accession>A0A9D9IRI1</accession>
<dbReference type="PANTHER" id="PTHR11361">
    <property type="entry name" value="DNA MISMATCH REPAIR PROTEIN MUTS FAMILY MEMBER"/>
    <property type="match status" value="1"/>
</dbReference>
<keyword evidence="4" id="KW-0472">Membrane</keyword>
<evidence type="ECO:0000256" key="1">
    <source>
        <dbReference type="ARBA" id="ARBA00022741"/>
    </source>
</evidence>
<dbReference type="SUPFAM" id="SSF52540">
    <property type="entry name" value="P-loop containing nucleoside triphosphate hydrolases"/>
    <property type="match status" value="1"/>
</dbReference>
<comment type="caution">
    <text evidence="6">The sequence shown here is derived from an EMBL/GenBank/DDBJ whole genome shotgun (WGS) entry which is preliminary data.</text>
</comment>
<dbReference type="AlphaFoldDB" id="A0A9D9IRI1"/>
<protein>
    <recommendedName>
        <fullName evidence="5">DNA mismatch repair proteins mutS family domain-containing protein</fullName>
    </recommendedName>
</protein>
<dbReference type="SUPFAM" id="SSF48334">
    <property type="entry name" value="DNA repair protein MutS, domain III"/>
    <property type="match status" value="1"/>
</dbReference>
<name>A0A9D9IRI1_9BACT</name>
<dbReference type="InterPro" id="IPR027417">
    <property type="entry name" value="P-loop_NTPase"/>
</dbReference>
<reference evidence="6" key="2">
    <citation type="journal article" date="2021" name="PeerJ">
        <title>Extensive microbial diversity within the chicken gut microbiome revealed by metagenomics and culture.</title>
        <authorList>
            <person name="Gilroy R."/>
            <person name="Ravi A."/>
            <person name="Getino M."/>
            <person name="Pursley I."/>
            <person name="Horton D.L."/>
            <person name="Alikhan N.F."/>
            <person name="Baker D."/>
            <person name="Gharbi K."/>
            <person name="Hall N."/>
            <person name="Watson M."/>
            <person name="Adriaenssens E.M."/>
            <person name="Foster-Nyarko E."/>
            <person name="Jarju S."/>
            <person name="Secka A."/>
            <person name="Antonio M."/>
            <person name="Oren A."/>
            <person name="Chaudhuri R.R."/>
            <person name="La Ragione R."/>
            <person name="Hildebrand F."/>
            <person name="Pallen M.J."/>
        </authorList>
    </citation>
    <scope>NUCLEOTIDE SEQUENCE</scope>
    <source>
        <strain evidence="6">6919</strain>
    </source>
</reference>
<evidence type="ECO:0000256" key="2">
    <source>
        <dbReference type="ARBA" id="ARBA00022840"/>
    </source>
</evidence>
<feature type="domain" description="DNA mismatch repair proteins mutS family" evidence="5">
    <location>
        <begin position="417"/>
        <end position="592"/>
    </location>
</feature>
<dbReference type="Gene3D" id="1.10.1420.10">
    <property type="match status" value="1"/>
</dbReference>
<dbReference type="GO" id="GO:0006298">
    <property type="term" value="P:mismatch repair"/>
    <property type="evidence" value="ECO:0007669"/>
    <property type="project" value="InterPro"/>
</dbReference>
<dbReference type="Proteomes" id="UP000823598">
    <property type="component" value="Unassembled WGS sequence"/>
</dbReference>
<feature type="transmembrane region" description="Helical" evidence="4">
    <location>
        <begin position="21"/>
        <end position="42"/>
    </location>
</feature>
<dbReference type="PANTHER" id="PTHR11361:SF99">
    <property type="entry name" value="DNA MISMATCH REPAIR PROTEIN"/>
    <property type="match status" value="1"/>
</dbReference>
<gene>
    <name evidence="6" type="ORF">IAB88_08565</name>
</gene>
<feature type="transmembrane region" description="Helical" evidence="4">
    <location>
        <begin position="48"/>
        <end position="67"/>
    </location>
</feature>
<reference evidence="6" key="1">
    <citation type="submission" date="2020-10" db="EMBL/GenBank/DDBJ databases">
        <authorList>
            <person name="Gilroy R."/>
        </authorList>
    </citation>
    <scope>NUCLEOTIDE SEQUENCE</scope>
    <source>
        <strain evidence="6">6919</strain>
    </source>
</reference>
<dbReference type="Pfam" id="PF05192">
    <property type="entry name" value="MutS_III"/>
    <property type="match status" value="1"/>
</dbReference>
<keyword evidence="2" id="KW-0067">ATP-binding</keyword>
<dbReference type="InterPro" id="IPR007696">
    <property type="entry name" value="DNA_mismatch_repair_MutS_core"/>
</dbReference>
<proteinExistence type="predicted"/>
<keyword evidence="4" id="KW-0812">Transmembrane</keyword>
<evidence type="ECO:0000256" key="3">
    <source>
        <dbReference type="ARBA" id="ARBA00023125"/>
    </source>
</evidence>
<dbReference type="GO" id="GO:0140664">
    <property type="term" value="F:ATP-dependent DNA damage sensor activity"/>
    <property type="evidence" value="ECO:0007669"/>
    <property type="project" value="InterPro"/>
</dbReference>
<dbReference type="GO" id="GO:0030983">
    <property type="term" value="F:mismatched DNA binding"/>
    <property type="evidence" value="ECO:0007669"/>
    <property type="project" value="InterPro"/>
</dbReference>
<dbReference type="InterPro" id="IPR000432">
    <property type="entry name" value="DNA_mismatch_repair_MutS_C"/>
</dbReference>